<feature type="compositionally biased region" description="Low complexity" evidence="11">
    <location>
        <begin position="79"/>
        <end position="94"/>
    </location>
</feature>
<keyword evidence="7" id="KW-0119">Carbohydrate metabolism</keyword>
<dbReference type="PANTHER" id="PTHR31316:SF0">
    <property type="entry name" value="SECRETED BETA-GLUCOSIDASE SIM1-RELATED"/>
    <property type="match status" value="1"/>
</dbReference>
<name>A0A177CNX0_9PLEO</name>
<evidence type="ECO:0000256" key="1">
    <source>
        <dbReference type="ARBA" id="ARBA00004191"/>
    </source>
</evidence>
<dbReference type="GO" id="GO:0009986">
    <property type="term" value="C:cell surface"/>
    <property type="evidence" value="ECO:0007669"/>
    <property type="project" value="TreeGrafter"/>
</dbReference>
<dbReference type="OrthoDB" id="5339822at2759"/>
<evidence type="ECO:0000256" key="9">
    <source>
        <dbReference type="ARBA" id="ARBA00023316"/>
    </source>
</evidence>
<keyword evidence="3" id="KW-0134">Cell wall</keyword>
<accession>A0A177CNX0</accession>
<evidence type="ECO:0000256" key="4">
    <source>
        <dbReference type="ARBA" id="ARBA00022525"/>
    </source>
</evidence>
<dbReference type="PANTHER" id="PTHR31316">
    <property type="entry name" value="BETA-GLUCOSIDASE-LIKE PROTEIN NCA3, MITOCHONDRIAL-RELATED"/>
    <property type="match status" value="1"/>
</dbReference>
<evidence type="ECO:0000256" key="10">
    <source>
        <dbReference type="ARBA" id="ARBA00023326"/>
    </source>
</evidence>
<keyword evidence="6" id="KW-0378">Hydrolase</keyword>
<keyword evidence="13" id="KW-1185">Reference proteome</keyword>
<dbReference type="GO" id="GO:0009277">
    <property type="term" value="C:fungal-type cell wall"/>
    <property type="evidence" value="ECO:0007669"/>
    <property type="project" value="TreeGrafter"/>
</dbReference>
<dbReference type="STRING" id="1460663.A0A177CNX0"/>
<dbReference type="GO" id="GO:0000272">
    <property type="term" value="P:polysaccharide catabolic process"/>
    <property type="evidence" value="ECO:0007669"/>
    <property type="project" value="UniProtKB-KW"/>
</dbReference>
<comment type="subcellular location">
    <subcellularLocation>
        <location evidence="1">Secreted</location>
        <location evidence="1">Cell wall</location>
    </subcellularLocation>
</comment>
<organism evidence="12 13">
    <name type="scientific">Paraphaeosphaeria sporulosa</name>
    <dbReference type="NCBI Taxonomy" id="1460663"/>
    <lineage>
        <taxon>Eukaryota</taxon>
        <taxon>Fungi</taxon>
        <taxon>Dikarya</taxon>
        <taxon>Ascomycota</taxon>
        <taxon>Pezizomycotina</taxon>
        <taxon>Dothideomycetes</taxon>
        <taxon>Pleosporomycetidae</taxon>
        <taxon>Pleosporales</taxon>
        <taxon>Massarineae</taxon>
        <taxon>Didymosphaeriaceae</taxon>
        <taxon>Paraphaeosphaeria</taxon>
    </lineage>
</organism>
<evidence type="ECO:0000256" key="6">
    <source>
        <dbReference type="ARBA" id="ARBA00022801"/>
    </source>
</evidence>
<feature type="region of interest" description="Disordered" evidence="11">
    <location>
        <begin position="79"/>
        <end position="149"/>
    </location>
</feature>
<evidence type="ECO:0000256" key="11">
    <source>
        <dbReference type="SAM" id="MobiDB-lite"/>
    </source>
</evidence>
<keyword evidence="4" id="KW-0964">Secreted</keyword>
<comment type="similarity">
    <text evidence="2">Belongs to the SUN family.</text>
</comment>
<dbReference type="InterPro" id="IPR051526">
    <property type="entry name" value="Beta-Glucosidase_SUN"/>
</dbReference>
<dbReference type="Proteomes" id="UP000077069">
    <property type="component" value="Unassembled WGS sequence"/>
</dbReference>
<dbReference type="GO" id="GO:0031505">
    <property type="term" value="P:fungal-type cell wall organization"/>
    <property type="evidence" value="ECO:0007669"/>
    <property type="project" value="TreeGrafter"/>
</dbReference>
<keyword evidence="5" id="KW-0732">Signal</keyword>
<keyword evidence="10" id="KW-0624">Polysaccharide degradation</keyword>
<evidence type="ECO:0000313" key="13">
    <source>
        <dbReference type="Proteomes" id="UP000077069"/>
    </source>
</evidence>
<dbReference type="AlphaFoldDB" id="A0A177CNX0"/>
<evidence type="ECO:0000256" key="7">
    <source>
        <dbReference type="ARBA" id="ARBA00023277"/>
    </source>
</evidence>
<keyword evidence="8" id="KW-0326">Glycosidase</keyword>
<dbReference type="InterPro" id="IPR005556">
    <property type="entry name" value="SUN"/>
</dbReference>
<evidence type="ECO:0000256" key="5">
    <source>
        <dbReference type="ARBA" id="ARBA00022729"/>
    </source>
</evidence>
<evidence type="ECO:0000256" key="2">
    <source>
        <dbReference type="ARBA" id="ARBA00010579"/>
    </source>
</evidence>
<dbReference type="GeneID" id="28770255"/>
<evidence type="ECO:0000256" key="8">
    <source>
        <dbReference type="ARBA" id="ARBA00023295"/>
    </source>
</evidence>
<protein>
    <submittedName>
        <fullName evidence="12">SUN-domain-containing protein</fullName>
    </submittedName>
</protein>
<sequence>MKYLSVALATAAATALAKPHGHAHAHRHAAVAKRAATAVYIPGPVETVVVYELNGHSISEEDVRNGIANGTLTWGEDGTLSSSAAVTPTSAPPAKSQPVDISNVAQDPEPVEQSEPELPASTSEPTEQPAEYNEAPDPSSYRPVGEDGSCSDCDKPFPNRKFKCSEFPAGYGAFHLGNEGLGGWSGIQAPAKRDVAGYHDIMTVPTGSCPDGGCCSPGRFCSYACPNPYLKMSFPKMQGAKKESVGGLFCNSDGMLEMADGSLSKTLCGRGSSRVRVMIQSKLSKPVSLCRTDYPGTESETLPLIVNPGETKELANPDQKSYYFWDNKPTSAQYYVNNQGVSEAQACTWGNGQGDTGNWAPVNIGTSFDDILSNMGYTGLMQNKPTNPGAKLNFVIRFTGDGVSNPCSYKNGQYYNSYGGGNPDGCTASVADGKTLTIVFSNN</sequence>
<evidence type="ECO:0000313" key="12">
    <source>
        <dbReference type="EMBL" id="OAG08590.1"/>
    </source>
</evidence>
<dbReference type="RefSeq" id="XP_018038955.1">
    <property type="nucleotide sequence ID" value="XM_018186769.1"/>
</dbReference>
<dbReference type="GO" id="GO:0016798">
    <property type="term" value="F:hydrolase activity, acting on glycosyl bonds"/>
    <property type="evidence" value="ECO:0007669"/>
    <property type="project" value="UniProtKB-KW"/>
</dbReference>
<dbReference type="FunCoup" id="A0A177CNX0">
    <property type="interactions" value="52"/>
</dbReference>
<evidence type="ECO:0000256" key="3">
    <source>
        <dbReference type="ARBA" id="ARBA00022512"/>
    </source>
</evidence>
<dbReference type="Pfam" id="PF03856">
    <property type="entry name" value="SUN"/>
    <property type="match status" value="1"/>
</dbReference>
<keyword evidence="9" id="KW-0961">Cell wall biogenesis/degradation</keyword>
<proteinExistence type="inferred from homology"/>
<dbReference type="InParanoid" id="A0A177CNX0"/>
<dbReference type="EMBL" id="KV441550">
    <property type="protein sequence ID" value="OAG08590.1"/>
    <property type="molecule type" value="Genomic_DNA"/>
</dbReference>
<gene>
    <name evidence="12" type="ORF">CC84DRAFT_583850</name>
</gene>
<reference evidence="12 13" key="1">
    <citation type="submission" date="2016-05" db="EMBL/GenBank/DDBJ databases">
        <title>Comparative analysis of secretome profiles of manganese(II)-oxidizing ascomycete fungi.</title>
        <authorList>
            <consortium name="DOE Joint Genome Institute"/>
            <person name="Zeiner C.A."/>
            <person name="Purvine S.O."/>
            <person name="Zink E.M."/>
            <person name="Wu S."/>
            <person name="Pasa-Tolic L."/>
            <person name="Chaput D.L."/>
            <person name="Haridas S."/>
            <person name="Grigoriev I.V."/>
            <person name="Santelli C.M."/>
            <person name="Hansel C.M."/>
        </authorList>
    </citation>
    <scope>NUCLEOTIDE SEQUENCE [LARGE SCALE GENOMIC DNA]</scope>
    <source>
        <strain evidence="12 13">AP3s5-JAC2a</strain>
    </source>
</reference>